<name>A0ABW1UQH8_9LACO</name>
<feature type="domain" description="ABC transporter" evidence="7">
    <location>
        <begin position="156"/>
        <end position="370"/>
    </location>
</feature>
<dbReference type="GO" id="GO:0005524">
    <property type="term" value="F:ATP binding"/>
    <property type="evidence" value="ECO:0007669"/>
    <property type="project" value="UniProtKB-KW"/>
</dbReference>
<evidence type="ECO:0000256" key="2">
    <source>
        <dbReference type="ARBA" id="ARBA00022692"/>
    </source>
</evidence>
<keyword evidence="3" id="KW-0547">Nucleotide-binding</keyword>
<keyword evidence="5" id="KW-1133">Transmembrane helix</keyword>
<dbReference type="InterPro" id="IPR003439">
    <property type="entry name" value="ABC_transporter-like_ATP-bd"/>
</dbReference>
<comment type="caution">
    <text evidence="8">The sequence shown here is derived from an EMBL/GenBank/DDBJ whole genome shotgun (WGS) entry which is preliminary data.</text>
</comment>
<evidence type="ECO:0000313" key="9">
    <source>
        <dbReference type="Proteomes" id="UP001596310"/>
    </source>
</evidence>
<sequence>MKYHYSLLLLVMALSVLMILGPKILQKPLEKHSRAFSQANEKLTEEVTDVFDGYNALYILGQKQTIKRQVAQSSHFFAKSKIGLMTICGENNGLMKVGSIITCSSLGGVIFGNLTAFSFSIVGVRSTKPILEKFQISTDEVTTPQQVTLPDFHEQLKMDRVTYQYPGQAAPTLRDFSLQIDKARKYALIAPSGYGKSTILNLLFAMYEEYQGKLSIDGVDYRQLSEDAIQSQMLYVDQHPYIFAASLRDNIVMGRTVTPEKLTAVCEICGIDQFLGDLSAGLETNLRHSGSNLSGGQMQRIALARMLLSDRPILLLDEITSALDADTALRIEQNILQQPDKTVVMVTHNLRADTRPLFDEIVDLTKLGIAD</sequence>
<reference evidence="9" key="1">
    <citation type="journal article" date="2019" name="Int. J. Syst. Evol. Microbiol.">
        <title>The Global Catalogue of Microorganisms (GCM) 10K type strain sequencing project: providing services to taxonomists for standard genome sequencing and annotation.</title>
        <authorList>
            <consortium name="The Broad Institute Genomics Platform"/>
            <consortium name="The Broad Institute Genome Sequencing Center for Infectious Disease"/>
            <person name="Wu L."/>
            <person name="Ma J."/>
        </authorList>
    </citation>
    <scope>NUCLEOTIDE SEQUENCE [LARGE SCALE GENOMIC DNA]</scope>
    <source>
        <strain evidence="9">CCM 8897</strain>
    </source>
</reference>
<keyword evidence="6" id="KW-0472">Membrane</keyword>
<dbReference type="EMBL" id="JBHSSM010000017">
    <property type="protein sequence ID" value="MFC6315313.1"/>
    <property type="molecule type" value="Genomic_DNA"/>
</dbReference>
<keyword evidence="4 8" id="KW-0067">ATP-binding</keyword>
<dbReference type="InterPro" id="IPR027417">
    <property type="entry name" value="P-loop_NTPase"/>
</dbReference>
<evidence type="ECO:0000256" key="3">
    <source>
        <dbReference type="ARBA" id="ARBA00022741"/>
    </source>
</evidence>
<dbReference type="CDD" id="cd03228">
    <property type="entry name" value="ABCC_MRP_Like"/>
    <property type="match status" value="1"/>
</dbReference>
<dbReference type="InterPro" id="IPR017871">
    <property type="entry name" value="ABC_transporter-like_CS"/>
</dbReference>
<keyword evidence="9" id="KW-1185">Reference proteome</keyword>
<dbReference type="RefSeq" id="WP_164511084.1">
    <property type="nucleotide sequence ID" value="NZ_JBHSSM010000017.1"/>
</dbReference>
<dbReference type="InterPro" id="IPR039421">
    <property type="entry name" value="Type_1_exporter"/>
</dbReference>
<evidence type="ECO:0000313" key="8">
    <source>
        <dbReference type="EMBL" id="MFC6315313.1"/>
    </source>
</evidence>
<dbReference type="InterPro" id="IPR036640">
    <property type="entry name" value="ABC1_TM_sf"/>
</dbReference>
<accession>A0ABW1UQH8</accession>
<dbReference type="Gene3D" id="3.40.50.300">
    <property type="entry name" value="P-loop containing nucleotide triphosphate hydrolases"/>
    <property type="match status" value="1"/>
</dbReference>
<protein>
    <submittedName>
        <fullName evidence="8">ATP-binding cassette domain-containing protein</fullName>
    </submittedName>
</protein>
<evidence type="ECO:0000259" key="7">
    <source>
        <dbReference type="PROSITE" id="PS50893"/>
    </source>
</evidence>
<proteinExistence type="predicted"/>
<dbReference type="PROSITE" id="PS00211">
    <property type="entry name" value="ABC_TRANSPORTER_1"/>
    <property type="match status" value="1"/>
</dbReference>
<evidence type="ECO:0000256" key="1">
    <source>
        <dbReference type="ARBA" id="ARBA00004651"/>
    </source>
</evidence>
<dbReference type="InterPro" id="IPR003593">
    <property type="entry name" value="AAA+_ATPase"/>
</dbReference>
<organism evidence="8 9">
    <name type="scientific">Lapidilactobacillus achengensis</name>
    <dbReference type="NCBI Taxonomy" id="2486000"/>
    <lineage>
        <taxon>Bacteria</taxon>
        <taxon>Bacillati</taxon>
        <taxon>Bacillota</taxon>
        <taxon>Bacilli</taxon>
        <taxon>Lactobacillales</taxon>
        <taxon>Lactobacillaceae</taxon>
        <taxon>Lapidilactobacillus</taxon>
    </lineage>
</organism>
<keyword evidence="2" id="KW-0812">Transmembrane</keyword>
<dbReference type="Pfam" id="PF00005">
    <property type="entry name" value="ABC_tran"/>
    <property type="match status" value="1"/>
</dbReference>
<dbReference type="PANTHER" id="PTHR24221:SF654">
    <property type="entry name" value="ATP-BINDING CASSETTE SUB-FAMILY B MEMBER 6"/>
    <property type="match status" value="1"/>
</dbReference>
<comment type="subcellular location">
    <subcellularLocation>
        <location evidence="1">Cell membrane</location>
        <topology evidence="1">Multi-pass membrane protein</topology>
    </subcellularLocation>
</comment>
<dbReference type="Proteomes" id="UP001596310">
    <property type="component" value="Unassembled WGS sequence"/>
</dbReference>
<dbReference type="PROSITE" id="PS50893">
    <property type="entry name" value="ABC_TRANSPORTER_2"/>
    <property type="match status" value="1"/>
</dbReference>
<evidence type="ECO:0000256" key="6">
    <source>
        <dbReference type="ARBA" id="ARBA00023136"/>
    </source>
</evidence>
<evidence type="ECO:0000256" key="4">
    <source>
        <dbReference type="ARBA" id="ARBA00022840"/>
    </source>
</evidence>
<gene>
    <name evidence="8" type="ORF">ACFQHW_07045</name>
</gene>
<dbReference type="SMART" id="SM00382">
    <property type="entry name" value="AAA"/>
    <property type="match status" value="1"/>
</dbReference>
<dbReference type="SUPFAM" id="SSF52540">
    <property type="entry name" value="P-loop containing nucleoside triphosphate hydrolases"/>
    <property type="match status" value="1"/>
</dbReference>
<evidence type="ECO:0000256" key="5">
    <source>
        <dbReference type="ARBA" id="ARBA00022989"/>
    </source>
</evidence>
<dbReference type="SUPFAM" id="SSF90123">
    <property type="entry name" value="ABC transporter transmembrane region"/>
    <property type="match status" value="1"/>
</dbReference>
<dbReference type="PANTHER" id="PTHR24221">
    <property type="entry name" value="ATP-BINDING CASSETTE SUB-FAMILY B"/>
    <property type="match status" value="1"/>
</dbReference>